<dbReference type="Proteomes" id="UP000266841">
    <property type="component" value="Unassembled WGS sequence"/>
</dbReference>
<proteinExistence type="predicted"/>
<dbReference type="OrthoDB" id="10645168at2759"/>
<evidence type="ECO:0000313" key="2">
    <source>
        <dbReference type="Proteomes" id="UP000266841"/>
    </source>
</evidence>
<comment type="caution">
    <text evidence="1">The sequence shown here is derived from an EMBL/GenBank/DDBJ whole genome shotgun (WGS) entry which is preliminary data.</text>
</comment>
<name>K0SD73_THAOC</name>
<organism evidence="1 2">
    <name type="scientific">Thalassiosira oceanica</name>
    <name type="common">Marine diatom</name>
    <dbReference type="NCBI Taxonomy" id="159749"/>
    <lineage>
        <taxon>Eukaryota</taxon>
        <taxon>Sar</taxon>
        <taxon>Stramenopiles</taxon>
        <taxon>Ochrophyta</taxon>
        <taxon>Bacillariophyta</taxon>
        <taxon>Coscinodiscophyceae</taxon>
        <taxon>Thalassiosirophycidae</taxon>
        <taxon>Thalassiosirales</taxon>
        <taxon>Thalassiosiraceae</taxon>
        <taxon>Thalassiosira</taxon>
    </lineage>
</organism>
<evidence type="ECO:0000313" key="1">
    <source>
        <dbReference type="EMBL" id="EJK62904.1"/>
    </source>
</evidence>
<protein>
    <submittedName>
        <fullName evidence="1">Uncharacterized protein</fullName>
    </submittedName>
</protein>
<dbReference type="eggNOG" id="ENOG502QYHT">
    <property type="taxonomic scope" value="Eukaryota"/>
</dbReference>
<dbReference type="AlphaFoldDB" id="K0SD73"/>
<accession>K0SD73</accession>
<gene>
    <name evidence="1" type="ORF">THAOC_16467</name>
</gene>
<keyword evidence="2" id="KW-1185">Reference proteome</keyword>
<dbReference type="EMBL" id="AGNL01018549">
    <property type="protein sequence ID" value="EJK62904.1"/>
    <property type="molecule type" value="Genomic_DNA"/>
</dbReference>
<sequence>MEEAIAELRQAVVDALSISARTRNAHKANSNDTLVGMAVGNEAHDGESTQFSSLSGSIPSDRSNAMAARRKMLLSTRRNGLQNRTEQPDGPWHWQLLQIASTVETAVSKLEIALYGLQERSSISADGTEIIEAVPQDDGNGSNLVDLLVAVLTNVPRSLRQDGLGSGEENQCMDGEYKSSMDEICLSAASIAGDLLRKLFVIETMPQVPNKLDERHIQSMVDEILLSCVDSTWWPGSEFIVELLNEKCESIQLDSSCMNDCSQSFQSLYSFLSSKESLQLFHALICRYLEILAPEHSDSPERRHSDQTANSICYIVGYLLKHFSDAVNVETEQEAASLRGSFVAWATSVDQNSQRLNGEEIDEVQNLLSRFHICCIETSHQLVVAAEALVSDVVSRGGEDLDDEVLERMVAGLRLAIRHAATVYAVTDAAEKLGVTLDPDAHTVFDPFMVSYARFTVSLLHEALLFLRNLYGSDANEGEETRIMADHMLLGLATSSMGLNFFESKSTSGDDSGEVFAIALLRTLAARRVTGMTGKLLLETAKSAADEVLRHVSSGCTSNANSPRKKMRLNSGHVERSFQTVLEIESSETGRQALTNDVLLSCLNFTCLEENCESRSEEAAEVMSALLRDDELTSGELAINPWLTLHPQSMKKLGDFDEDDPSQFLESIPNSFNTRSSIL</sequence>
<reference evidence="1 2" key="1">
    <citation type="journal article" date="2012" name="Genome Biol.">
        <title>Genome and low-iron response of an oceanic diatom adapted to chronic iron limitation.</title>
        <authorList>
            <person name="Lommer M."/>
            <person name="Specht M."/>
            <person name="Roy A.S."/>
            <person name="Kraemer L."/>
            <person name="Andreson R."/>
            <person name="Gutowska M.A."/>
            <person name="Wolf J."/>
            <person name="Bergner S.V."/>
            <person name="Schilhabel M.B."/>
            <person name="Klostermeier U.C."/>
            <person name="Beiko R.G."/>
            <person name="Rosenstiel P."/>
            <person name="Hippler M."/>
            <person name="Laroche J."/>
        </authorList>
    </citation>
    <scope>NUCLEOTIDE SEQUENCE [LARGE SCALE GENOMIC DNA]</scope>
    <source>
        <strain evidence="1 2">CCMP1005</strain>
    </source>
</reference>
<dbReference type="OMA" id="ANSICYI"/>